<evidence type="ECO:0000256" key="3">
    <source>
        <dbReference type="ARBA" id="ARBA00023211"/>
    </source>
</evidence>
<reference evidence="6 7" key="1">
    <citation type="journal article" date="2012" name="J. Bacteriol.">
        <title>Complete Genome Sequence of Paenibacillus mucilaginosus 3016, a Bacterium Functional as Microbial Fertilizer.</title>
        <authorList>
            <person name="Ma M."/>
            <person name="Wang Z."/>
            <person name="Li L."/>
            <person name="Jiang X."/>
            <person name="Guan D."/>
            <person name="Cao F."/>
            <person name="Chen H."/>
            <person name="Wang X."/>
            <person name="Shen D."/>
            <person name="Du B."/>
            <person name="Li J."/>
        </authorList>
    </citation>
    <scope>NUCLEOTIDE SEQUENCE [LARGE SCALE GENOMIC DNA]</scope>
    <source>
        <strain evidence="6 7">3016</strain>
    </source>
</reference>
<dbReference type="RefSeq" id="WP_014371184.1">
    <property type="nucleotide sequence ID" value="NC_016935.1"/>
</dbReference>
<protein>
    <submittedName>
        <fullName evidence="6">Putative Xaa-Pro dipeptidase/Xaa-Pro aminopeptidase</fullName>
    </submittedName>
</protein>
<proteinExistence type="inferred from homology"/>
<dbReference type="Pfam" id="PF01321">
    <property type="entry name" value="Creatinase_N"/>
    <property type="match status" value="1"/>
</dbReference>
<evidence type="ECO:0000256" key="2">
    <source>
        <dbReference type="ARBA" id="ARBA00008766"/>
    </source>
</evidence>
<comment type="similarity">
    <text evidence="2">Belongs to the peptidase M24B family.</text>
</comment>
<evidence type="ECO:0000313" key="6">
    <source>
        <dbReference type="EMBL" id="AFC31492.1"/>
    </source>
</evidence>
<evidence type="ECO:0000256" key="1">
    <source>
        <dbReference type="ARBA" id="ARBA00001936"/>
    </source>
</evidence>
<dbReference type="PANTHER" id="PTHR46112">
    <property type="entry name" value="AMINOPEPTIDASE"/>
    <property type="match status" value="1"/>
</dbReference>
<dbReference type="InterPro" id="IPR000587">
    <property type="entry name" value="Creatinase_N"/>
</dbReference>
<dbReference type="Gene3D" id="3.90.230.10">
    <property type="entry name" value="Creatinase/methionine aminopeptidase superfamily"/>
    <property type="match status" value="1"/>
</dbReference>
<dbReference type="CDD" id="cd01092">
    <property type="entry name" value="APP-like"/>
    <property type="match status" value="1"/>
</dbReference>
<keyword evidence="6" id="KW-0378">Hydrolase</keyword>
<evidence type="ECO:0000259" key="4">
    <source>
        <dbReference type="Pfam" id="PF00557"/>
    </source>
</evidence>
<sequence length="364" mass="39376">MNERLEKLYALLEREGLDAAFITHPKSVYYFTGFYTNPHERFLALVCVQGEEPMLYVPALDEEKAVQTSSVAKIAAHYDSENPYTKLAGLLGGRPIRTVGLQEDQLSVKSCRALLSATGAESARSLEAELAAMRVIKDAGEIAVVRRAIHCIEEVFRLAAAKVKPGMTEMELVAEMEYQMRRLGSEGPSFETMVLSGAKSGLPHGVPSADEIREGQLLLLDAGVFVDGYASDLTRTFAVGEVGDEARAVYDAVLQANLDMIAAVRPGVPFGSLDRAARSTIESRGYGEFFITRAGHGFGLEIHEYPSIHGGNEDLLQEGMLFTAEPGIYIPGFGGVRIEDNVVVTADGADVLTAFPKELTVIGV</sequence>
<dbReference type="Pfam" id="PF00557">
    <property type="entry name" value="Peptidase_M24"/>
    <property type="match status" value="1"/>
</dbReference>
<comment type="cofactor">
    <cofactor evidence="1">
        <name>Mn(2+)</name>
        <dbReference type="ChEBI" id="CHEBI:29035"/>
    </cofactor>
</comment>
<name>H6NI89_9BACL</name>
<dbReference type="KEGG" id="pmq:PM3016_4752"/>
<keyword evidence="3" id="KW-0464">Manganese</keyword>
<keyword evidence="7" id="KW-1185">Reference proteome</keyword>
<feature type="domain" description="Peptidase M24" evidence="4">
    <location>
        <begin position="145"/>
        <end position="346"/>
    </location>
</feature>
<gene>
    <name evidence="6" type="ORF">PM3016_4752</name>
</gene>
<dbReference type="STRING" id="1116391.PM3016_4752"/>
<keyword evidence="6" id="KW-0645">Protease</keyword>
<dbReference type="InterPro" id="IPR000994">
    <property type="entry name" value="Pept_M24"/>
</dbReference>
<evidence type="ECO:0000313" key="7">
    <source>
        <dbReference type="Proteomes" id="UP000007523"/>
    </source>
</evidence>
<dbReference type="GO" id="GO:0004177">
    <property type="term" value="F:aminopeptidase activity"/>
    <property type="evidence" value="ECO:0007669"/>
    <property type="project" value="UniProtKB-KW"/>
</dbReference>
<dbReference type="SUPFAM" id="SSF55920">
    <property type="entry name" value="Creatinase/aminopeptidase"/>
    <property type="match status" value="1"/>
</dbReference>
<dbReference type="InterPro" id="IPR050659">
    <property type="entry name" value="Peptidase_M24B"/>
</dbReference>
<dbReference type="Proteomes" id="UP000007523">
    <property type="component" value="Chromosome"/>
</dbReference>
<organism evidence="6 7">
    <name type="scientific">Paenibacillus mucilaginosus 3016</name>
    <dbReference type="NCBI Taxonomy" id="1116391"/>
    <lineage>
        <taxon>Bacteria</taxon>
        <taxon>Bacillati</taxon>
        <taxon>Bacillota</taxon>
        <taxon>Bacilli</taxon>
        <taxon>Bacillales</taxon>
        <taxon>Paenibacillaceae</taxon>
        <taxon>Paenibacillus</taxon>
    </lineage>
</organism>
<dbReference type="InterPro" id="IPR036005">
    <property type="entry name" value="Creatinase/aminopeptidase-like"/>
</dbReference>
<feature type="domain" description="Creatinase N-terminal" evidence="5">
    <location>
        <begin position="4"/>
        <end position="136"/>
    </location>
</feature>
<dbReference type="PANTHER" id="PTHR46112:SF10">
    <property type="entry name" value="DIPEPTIDASE YKVY-RELATED"/>
    <property type="match status" value="1"/>
</dbReference>
<dbReference type="InterPro" id="IPR029149">
    <property type="entry name" value="Creatin/AminoP/Spt16_N"/>
</dbReference>
<dbReference type="SUPFAM" id="SSF53092">
    <property type="entry name" value="Creatinase/prolidase N-terminal domain"/>
    <property type="match status" value="1"/>
</dbReference>
<evidence type="ECO:0000259" key="5">
    <source>
        <dbReference type="Pfam" id="PF01321"/>
    </source>
</evidence>
<accession>H6NI89</accession>
<dbReference type="EMBL" id="CP003235">
    <property type="protein sequence ID" value="AFC31492.1"/>
    <property type="molecule type" value="Genomic_DNA"/>
</dbReference>
<dbReference type="AlphaFoldDB" id="H6NI89"/>
<keyword evidence="6" id="KW-0031">Aminopeptidase</keyword>
<dbReference type="Gene3D" id="3.40.350.10">
    <property type="entry name" value="Creatinase/prolidase N-terminal domain"/>
    <property type="match status" value="1"/>
</dbReference>
<dbReference type="HOGENOM" id="CLU_017266_4_2_9"/>